<dbReference type="EMBL" id="UOGD01000220">
    <property type="protein sequence ID" value="VAX22285.1"/>
    <property type="molecule type" value="Genomic_DNA"/>
</dbReference>
<dbReference type="SUPFAM" id="SSF56935">
    <property type="entry name" value="Porins"/>
    <property type="match status" value="1"/>
</dbReference>
<dbReference type="InterPro" id="IPR036998">
    <property type="entry name" value="Porin_LamB_sf"/>
</dbReference>
<gene>
    <name evidence="1" type="ORF">MNBD_IGNAVI01-309</name>
</gene>
<dbReference type="GO" id="GO:0034219">
    <property type="term" value="P:carbohydrate transmembrane transport"/>
    <property type="evidence" value="ECO:0007669"/>
    <property type="project" value="InterPro"/>
</dbReference>
<dbReference type="GO" id="GO:0016020">
    <property type="term" value="C:membrane"/>
    <property type="evidence" value="ECO:0007669"/>
    <property type="project" value="InterPro"/>
</dbReference>
<sequence>MSPFQAPNTEAKYRLGNESETSLETAFVYFMKDKSGASFDTRILFVIVTPMSQTNIYQTTFSLREACVIARSIWKAFPKPDFGRGSDIMTDTIFI</sequence>
<dbReference type="Gene3D" id="2.40.170.10">
    <property type="entry name" value="Porin, LamB type"/>
    <property type="match status" value="1"/>
</dbReference>
<dbReference type="Pfam" id="PF02264">
    <property type="entry name" value="LamB"/>
    <property type="match status" value="1"/>
</dbReference>
<name>A0A3B1CT81_9ZZZZ</name>
<reference evidence="1" key="1">
    <citation type="submission" date="2018-06" db="EMBL/GenBank/DDBJ databases">
        <authorList>
            <person name="Zhirakovskaya E."/>
        </authorList>
    </citation>
    <scope>NUCLEOTIDE SEQUENCE</scope>
</reference>
<protein>
    <submittedName>
        <fullName evidence="1">Uncharacterized protein</fullName>
    </submittedName>
</protein>
<evidence type="ECO:0000313" key="1">
    <source>
        <dbReference type="EMBL" id="VAX22285.1"/>
    </source>
</evidence>
<organism evidence="1">
    <name type="scientific">hydrothermal vent metagenome</name>
    <dbReference type="NCBI Taxonomy" id="652676"/>
    <lineage>
        <taxon>unclassified sequences</taxon>
        <taxon>metagenomes</taxon>
        <taxon>ecological metagenomes</taxon>
    </lineage>
</organism>
<accession>A0A3B1CT81</accession>
<dbReference type="InterPro" id="IPR003192">
    <property type="entry name" value="Porin_LamB"/>
</dbReference>
<dbReference type="AlphaFoldDB" id="A0A3B1CT81"/>
<proteinExistence type="predicted"/>
<dbReference type="GO" id="GO:0015288">
    <property type="term" value="F:porin activity"/>
    <property type="evidence" value="ECO:0007669"/>
    <property type="project" value="InterPro"/>
</dbReference>